<name>A0A7H0VGQ6_9FLAO</name>
<feature type="domain" description="SGNH hydrolase-type esterase" evidence="3">
    <location>
        <begin position="36"/>
        <end position="217"/>
    </location>
</feature>
<dbReference type="CDD" id="cd00229">
    <property type="entry name" value="SGNH_hydrolase"/>
    <property type="match status" value="1"/>
</dbReference>
<evidence type="ECO:0000313" key="6">
    <source>
        <dbReference type="Proteomes" id="UP000516305"/>
    </source>
</evidence>
<feature type="domain" description="Secretion system C-terminal sorting" evidence="4">
    <location>
        <begin position="679"/>
        <end position="748"/>
    </location>
</feature>
<dbReference type="EMBL" id="CP060139">
    <property type="protein sequence ID" value="QNR24904.1"/>
    <property type="molecule type" value="Genomic_DNA"/>
</dbReference>
<protein>
    <submittedName>
        <fullName evidence="5">T9SS type A sorting domain-containing protein</fullName>
    </submittedName>
</protein>
<dbReference type="KEGG" id="chyd:H4K34_03420"/>
<dbReference type="NCBIfam" id="TIGR04183">
    <property type="entry name" value="Por_Secre_tail"/>
    <property type="match status" value="1"/>
</dbReference>
<dbReference type="Pfam" id="PF18962">
    <property type="entry name" value="Por_Secre_tail"/>
    <property type="match status" value="1"/>
</dbReference>
<dbReference type="Pfam" id="PF13472">
    <property type="entry name" value="Lipase_GDSL_2"/>
    <property type="match status" value="1"/>
</dbReference>
<feature type="signal peptide" evidence="2">
    <location>
        <begin position="1"/>
        <end position="21"/>
    </location>
</feature>
<dbReference type="InterPro" id="IPR036514">
    <property type="entry name" value="SGNH_hydro_sf"/>
</dbReference>
<sequence>MKPNKALYLFLFFLSFHFLKAQNSACLANDTLTIVVIGSSTAAGAGASTPDSSWVNRYRRSMQALNPANQVINLAQGGYNTWRLMPDYFSPPSGRPSPDTLRNISHALRQNPDAIIINLPSNDAAIGTGLNEQMTNFIHIDSLAASYNVPLWVCTTQPRNFSASQIQIQLDVRDSILSYFGPRAIDFWTGLANSQNTILAQYNSGDGTHVNDAGHRLLWQEVLTEALPDSLVSNVSGLDLQVSPPLWTNPSPCGSPNSIIEIQLANLRSDSLQSAATVELIRLDLNSGIRDTLRQSLNQISGCAYAQVQFSLNTNQQQHWQLHSRIICSQDSNSFNNISSSIEVQSEAGPQITSTDPFYCEGDSMWISPSHSGDQLTWFSDAGLSQPINQGDSLYWNPTLGDSLFLQSLQGPFYYIESLSSAQSSNIKWNGCMFNLIAGPDTVSLDSIQFVAGTSGDMQVNLRTRLGSYQGHENTAASWSASISDSIYGALEDSSYVLKFGSIILNPGDTLGCYLYLENSNQRLAYQSVGSMQLYQGAGLSVQAGSGIQHTFGTIYHPRAIRAQFYYHYGFKADGQCQSTVDTIIPKPSPAILDLGFDFNHSPGIDLILYLPPGFSNPVWNDGSTADSLFIPAHRYENTLKQFILSAIDSLGCMHSDTLAVQFLPWFGLEEASSLGFTLYPNPNQGQFHISNPGKAAFSWKLMNTNGKLLSEGQGFETDIRIKTSLAKGLYYLRIEQEGQEQILKLLIQ</sequence>
<evidence type="ECO:0000256" key="1">
    <source>
        <dbReference type="ARBA" id="ARBA00022729"/>
    </source>
</evidence>
<evidence type="ECO:0000259" key="4">
    <source>
        <dbReference type="Pfam" id="PF18962"/>
    </source>
</evidence>
<evidence type="ECO:0000313" key="5">
    <source>
        <dbReference type="EMBL" id="QNR24904.1"/>
    </source>
</evidence>
<dbReference type="Proteomes" id="UP000516305">
    <property type="component" value="Chromosome"/>
</dbReference>
<dbReference type="InterPro" id="IPR026444">
    <property type="entry name" value="Secre_tail"/>
</dbReference>
<dbReference type="RefSeq" id="WP_210759431.1">
    <property type="nucleotide sequence ID" value="NZ_CP060139.1"/>
</dbReference>
<organism evidence="5 6">
    <name type="scientific">Croceimicrobium hydrocarbonivorans</name>
    <dbReference type="NCBI Taxonomy" id="2761580"/>
    <lineage>
        <taxon>Bacteria</taxon>
        <taxon>Pseudomonadati</taxon>
        <taxon>Bacteroidota</taxon>
        <taxon>Flavobacteriia</taxon>
        <taxon>Flavobacteriales</taxon>
        <taxon>Owenweeksiaceae</taxon>
        <taxon>Croceimicrobium</taxon>
    </lineage>
</organism>
<keyword evidence="6" id="KW-1185">Reference proteome</keyword>
<evidence type="ECO:0000256" key="2">
    <source>
        <dbReference type="SAM" id="SignalP"/>
    </source>
</evidence>
<dbReference type="Gene3D" id="3.40.50.1110">
    <property type="entry name" value="SGNH hydrolase"/>
    <property type="match status" value="1"/>
</dbReference>
<dbReference type="SUPFAM" id="SSF52266">
    <property type="entry name" value="SGNH hydrolase"/>
    <property type="match status" value="1"/>
</dbReference>
<reference evidence="5 6" key="1">
    <citation type="submission" date="2020-08" db="EMBL/GenBank/DDBJ databases">
        <title>Croceimicrobium hydrocarbonivorans gen. nov., sp. nov., a novel marine bacterium isolated from a bacterial consortium that degrades polyethylene terephthalate.</title>
        <authorList>
            <person name="Liu R."/>
        </authorList>
    </citation>
    <scope>NUCLEOTIDE SEQUENCE [LARGE SCALE GENOMIC DNA]</scope>
    <source>
        <strain evidence="5 6">A20-9</strain>
    </source>
</reference>
<dbReference type="AlphaFoldDB" id="A0A7H0VGQ6"/>
<gene>
    <name evidence="5" type="ORF">H4K34_03420</name>
</gene>
<evidence type="ECO:0000259" key="3">
    <source>
        <dbReference type="Pfam" id="PF13472"/>
    </source>
</evidence>
<dbReference type="GO" id="GO:0016788">
    <property type="term" value="F:hydrolase activity, acting on ester bonds"/>
    <property type="evidence" value="ECO:0007669"/>
    <property type="project" value="UniProtKB-ARBA"/>
</dbReference>
<accession>A0A7H0VGQ6</accession>
<proteinExistence type="predicted"/>
<dbReference type="InterPro" id="IPR013830">
    <property type="entry name" value="SGNH_hydro"/>
</dbReference>
<feature type="chain" id="PRO_5028933811" evidence="2">
    <location>
        <begin position="22"/>
        <end position="749"/>
    </location>
</feature>
<keyword evidence="1 2" id="KW-0732">Signal</keyword>